<gene>
    <name evidence="6" type="ORF">MCOR33_001190</name>
</gene>
<evidence type="ECO:0000256" key="3">
    <source>
        <dbReference type="SAM" id="MobiDB-lite"/>
    </source>
</evidence>
<dbReference type="PROSITE" id="PS50850">
    <property type="entry name" value="MFS"/>
    <property type="match status" value="1"/>
</dbReference>
<feature type="transmembrane region" description="Helical" evidence="4">
    <location>
        <begin position="65"/>
        <end position="86"/>
    </location>
</feature>
<evidence type="ECO:0000313" key="6">
    <source>
        <dbReference type="EMBL" id="KAI6303670.1"/>
    </source>
</evidence>
<feature type="transmembrane region" description="Helical" evidence="4">
    <location>
        <begin position="135"/>
        <end position="155"/>
    </location>
</feature>
<comment type="similarity">
    <text evidence="2">Belongs to the major facilitator superfamily. Monocarboxylate porter (TC 2.A.1.13) family.</text>
</comment>
<sequence length="459" mass="48837">MTRALDDQAGRRLSQEVSSATDMEETAEKTTTNLNLQKVPTTTGGEEAAVLGPEPDELPNGGLRAWLQVLGGFLLFFNSWAIVNSFGVYQSYYSQNLLSSQSPSNISWIGSIQGFLLLAVGCIAGPLFDAGYFRIVVTTGAFLVVVGFMMTSLGTEYWHMLLGQGFCMGLGAGCLVVPSLALLPQYFGPSKRALVIGIAVTGSSLGGVVYPLLFTALLSRIGFGWTNRVLGFISLGTLGTAVIVMRTRVKPRQVRSLFDPASFHETPYLLYCAALFCSNFGFFVPVFYLQQYALGHGLEHSEDLARNLVAVLNGASILGRLAPSLVVPYIGPINTMIWVAGMAAVVTFCWVAVNDLAGNVLFAILYGFSTGGIVSLPAVVLASVTKDLGFLGARMGTSNLINAVGSLCGPPLAGAILKSGRGSNWLGLQLFAAFTLTCTALLFYTMRVARVGPRLLCKA</sequence>
<feature type="transmembrane region" description="Helical" evidence="4">
    <location>
        <begin position="359"/>
        <end position="384"/>
    </location>
</feature>
<feature type="transmembrane region" description="Helical" evidence="4">
    <location>
        <begin position="161"/>
        <end position="183"/>
    </location>
</feature>
<feature type="transmembrane region" description="Helical" evidence="4">
    <location>
        <begin position="336"/>
        <end position="353"/>
    </location>
</feature>
<evidence type="ECO:0000313" key="7">
    <source>
        <dbReference type="Proteomes" id="UP001059893"/>
    </source>
</evidence>
<feature type="transmembrane region" description="Helical" evidence="4">
    <location>
        <begin position="423"/>
        <end position="444"/>
    </location>
</feature>
<feature type="transmembrane region" description="Helical" evidence="4">
    <location>
        <begin position="268"/>
        <end position="288"/>
    </location>
</feature>
<dbReference type="PANTHER" id="PTHR11360">
    <property type="entry name" value="MONOCARBOXYLATE TRANSPORTER"/>
    <property type="match status" value="1"/>
</dbReference>
<comment type="subcellular location">
    <subcellularLocation>
        <location evidence="1">Membrane</location>
        <topology evidence="1">Multi-pass membrane protein</topology>
    </subcellularLocation>
</comment>
<dbReference type="InterPro" id="IPR011701">
    <property type="entry name" value="MFS"/>
</dbReference>
<evidence type="ECO:0000256" key="4">
    <source>
        <dbReference type="SAM" id="Phobius"/>
    </source>
</evidence>
<dbReference type="EMBL" id="JABSND010000011">
    <property type="protein sequence ID" value="KAI6303670.1"/>
    <property type="molecule type" value="Genomic_DNA"/>
</dbReference>
<feature type="domain" description="Major facilitator superfamily (MFS) profile" evidence="5">
    <location>
        <begin position="64"/>
        <end position="450"/>
    </location>
</feature>
<dbReference type="Proteomes" id="UP001059893">
    <property type="component" value="Unassembled WGS sequence"/>
</dbReference>
<dbReference type="PANTHER" id="PTHR11360:SF234">
    <property type="entry name" value="MFS-TYPE TRANSPORTER DBAD-RELATED"/>
    <property type="match status" value="1"/>
</dbReference>
<protein>
    <recommendedName>
        <fullName evidence="5">Major facilitator superfamily (MFS) profile domain-containing protein</fullName>
    </recommendedName>
</protein>
<accession>A0ABQ8NXS6</accession>
<dbReference type="Gene3D" id="1.20.1250.20">
    <property type="entry name" value="MFS general substrate transporter like domains"/>
    <property type="match status" value="2"/>
</dbReference>
<feature type="region of interest" description="Disordered" evidence="3">
    <location>
        <begin position="1"/>
        <end position="32"/>
    </location>
</feature>
<evidence type="ECO:0000256" key="1">
    <source>
        <dbReference type="ARBA" id="ARBA00004141"/>
    </source>
</evidence>
<dbReference type="InterPro" id="IPR020846">
    <property type="entry name" value="MFS_dom"/>
</dbReference>
<name>A0ABQ8NXS6_PYRGI</name>
<proteinExistence type="inferred from homology"/>
<feature type="transmembrane region" description="Helical" evidence="4">
    <location>
        <begin position="229"/>
        <end position="247"/>
    </location>
</feature>
<organism evidence="6 7">
    <name type="scientific">Pyricularia grisea</name>
    <name type="common">Crabgrass-specific blast fungus</name>
    <name type="synonym">Magnaporthe grisea</name>
    <dbReference type="NCBI Taxonomy" id="148305"/>
    <lineage>
        <taxon>Eukaryota</taxon>
        <taxon>Fungi</taxon>
        <taxon>Dikarya</taxon>
        <taxon>Ascomycota</taxon>
        <taxon>Pezizomycotina</taxon>
        <taxon>Sordariomycetes</taxon>
        <taxon>Sordariomycetidae</taxon>
        <taxon>Magnaporthales</taxon>
        <taxon>Pyriculariaceae</taxon>
        <taxon>Pyricularia</taxon>
    </lineage>
</organism>
<feature type="compositionally biased region" description="Basic and acidic residues" evidence="3">
    <location>
        <begin position="1"/>
        <end position="14"/>
    </location>
</feature>
<evidence type="ECO:0000256" key="2">
    <source>
        <dbReference type="ARBA" id="ARBA00006727"/>
    </source>
</evidence>
<dbReference type="Pfam" id="PF07690">
    <property type="entry name" value="MFS_1"/>
    <property type="match status" value="1"/>
</dbReference>
<feature type="transmembrane region" description="Helical" evidence="4">
    <location>
        <begin position="195"/>
        <end position="217"/>
    </location>
</feature>
<keyword evidence="4" id="KW-0812">Transmembrane</keyword>
<reference evidence="6" key="1">
    <citation type="submission" date="2021-01" db="EMBL/GenBank/DDBJ databases">
        <title>Deciphering the adaptive evolutionary patterns associated with biogeogrpahic diversity in the finger millet blast pathogen Magnaporthe oryzae in Eastern Africa.</title>
        <authorList>
            <person name="Onyema G."/>
            <person name="Shittu T.A."/>
            <person name="Dodsworth S."/>
            <person name="Devilliers S."/>
            <person name="Muthumeenakshi S."/>
            <person name="Sreenivasaprasad S."/>
        </authorList>
    </citation>
    <scope>NUCLEOTIDE SEQUENCE</scope>
    <source>
        <strain evidence="6">D15/s37</strain>
    </source>
</reference>
<evidence type="ECO:0000259" key="5">
    <source>
        <dbReference type="PROSITE" id="PS50850"/>
    </source>
</evidence>
<dbReference type="InterPro" id="IPR036259">
    <property type="entry name" value="MFS_trans_sf"/>
</dbReference>
<comment type="caution">
    <text evidence="6">The sequence shown here is derived from an EMBL/GenBank/DDBJ whole genome shotgun (WGS) entry which is preliminary data.</text>
</comment>
<dbReference type="InterPro" id="IPR050327">
    <property type="entry name" value="Proton-linked_MCT"/>
</dbReference>
<feature type="transmembrane region" description="Helical" evidence="4">
    <location>
        <begin position="106"/>
        <end position="128"/>
    </location>
</feature>
<keyword evidence="7" id="KW-1185">Reference proteome</keyword>
<dbReference type="SUPFAM" id="SSF103473">
    <property type="entry name" value="MFS general substrate transporter"/>
    <property type="match status" value="1"/>
</dbReference>
<keyword evidence="4" id="KW-0472">Membrane</keyword>
<keyword evidence="4" id="KW-1133">Transmembrane helix</keyword>